<dbReference type="InterPro" id="IPR000524">
    <property type="entry name" value="Tscrpt_reg_HTH_GntR"/>
</dbReference>
<keyword evidence="2" id="KW-0238">DNA-binding</keyword>
<evidence type="ECO:0000313" key="6">
    <source>
        <dbReference type="Proteomes" id="UP001596250"/>
    </source>
</evidence>
<dbReference type="CDD" id="cd07377">
    <property type="entry name" value="WHTH_GntR"/>
    <property type="match status" value="1"/>
</dbReference>
<dbReference type="SMART" id="SM00345">
    <property type="entry name" value="HTH_GNTR"/>
    <property type="match status" value="1"/>
</dbReference>
<dbReference type="Gene3D" id="3.40.50.2300">
    <property type="match status" value="2"/>
</dbReference>
<dbReference type="InterPro" id="IPR036390">
    <property type="entry name" value="WH_DNA-bd_sf"/>
</dbReference>
<dbReference type="RefSeq" id="WP_379892707.1">
    <property type="nucleotide sequence ID" value="NZ_CBCSCT010000012.1"/>
</dbReference>
<dbReference type="CDD" id="cd01541">
    <property type="entry name" value="PBP1_AraR"/>
    <property type="match status" value="1"/>
</dbReference>
<comment type="caution">
    <text evidence="5">The sequence shown here is derived from an EMBL/GenBank/DDBJ whole genome shotgun (WGS) entry which is preliminary data.</text>
</comment>
<dbReference type="PANTHER" id="PTHR30146">
    <property type="entry name" value="LACI-RELATED TRANSCRIPTIONAL REPRESSOR"/>
    <property type="match status" value="1"/>
</dbReference>
<dbReference type="Pfam" id="PF13377">
    <property type="entry name" value="Peripla_BP_3"/>
    <property type="match status" value="1"/>
</dbReference>
<evidence type="ECO:0000313" key="5">
    <source>
        <dbReference type="EMBL" id="MFC5985652.1"/>
    </source>
</evidence>
<keyword evidence="1" id="KW-0805">Transcription regulation</keyword>
<feature type="domain" description="HTH gntR-type" evidence="4">
    <location>
        <begin position="6"/>
        <end position="74"/>
    </location>
</feature>
<organism evidence="5 6">
    <name type="scientific">Marinicrinis lubricantis</name>
    <dbReference type="NCBI Taxonomy" id="2086470"/>
    <lineage>
        <taxon>Bacteria</taxon>
        <taxon>Bacillati</taxon>
        <taxon>Bacillota</taxon>
        <taxon>Bacilli</taxon>
        <taxon>Bacillales</taxon>
        <taxon>Paenibacillaceae</taxon>
    </lineage>
</organism>
<sequence>MKEQQLPKYMQLKQEIISWIGAGQYKPGDQLPSENEITEQFQISRQTVRQALGELVQEGWLYRMHGKGTFIAERTLTTESSADLPKTIGLITTYISDYIFPSIVRGVESTLRERGYRLLLSSTDNQKEKERESLDMMMSQAISGLIIEPTKSAEGNPNYHYYLSLDNRRIPYLMINERYGDLECPYLKLDDEAGGDLAAEHLLGLGHRRIMGLFKTDDLQGVQRMKGFVRAHRRLGLEVSPHGVHRYSTEDKYEGPKNALRHALASEEPPTALVCYNDELAVHLLDVIREKGLKVPEDISIVGFDDSSYATATEVKLTTVSHPKAELGVQAAEMMLSMIEHGKISIDRAIFPPTLVIRESTIRA</sequence>
<gene>
    <name evidence="5" type="ORF">ACFPXP_04290</name>
</gene>
<dbReference type="Pfam" id="PF00392">
    <property type="entry name" value="GntR"/>
    <property type="match status" value="1"/>
</dbReference>
<dbReference type="PRINTS" id="PR00035">
    <property type="entry name" value="HTHGNTR"/>
</dbReference>
<dbReference type="InterPro" id="IPR036388">
    <property type="entry name" value="WH-like_DNA-bd_sf"/>
</dbReference>
<protein>
    <submittedName>
        <fullName evidence="5">GntR family transcriptional regulator</fullName>
    </submittedName>
</protein>
<evidence type="ECO:0000256" key="3">
    <source>
        <dbReference type="ARBA" id="ARBA00023163"/>
    </source>
</evidence>
<dbReference type="InterPro" id="IPR033532">
    <property type="entry name" value="AraR_ligand_bind_dom"/>
</dbReference>
<evidence type="ECO:0000256" key="2">
    <source>
        <dbReference type="ARBA" id="ARBA00023125"/>
    </source>
</evidence>
<keyword evidence="3" id="KW-0804">Transcription</keyword>
<keyword evidence="6" id="KW-1185">Reference proteome</keyword>
<proteinExistence type="predicted"/>
<dbReference type="InterPro" id="IPR046335">
    <property type="entry name" value="LacI/GalR-like_sensor"/>
</dbReference>
<dbReference type="PROSITE" id="PS50949">
    <property type="entry name" value="HTH_GNTR"/>
    <property type="match status" value="1"/>
</dbReference>
<dbReference type="InterPro" id="IPR028082">
    <property type="entry name" value="Peripla_BP_I"/>
</dbReference>
<dbReference type="SUPFAM" id="SSF53822">
    <property type="entry name" value="Periplasmic binding protein-like I"/>
    <property type="match status" value="1"/>
</dbReference>
<reference evidence="6" key="1">
    <citation type="journal article" date="2019" name="Int. J. Syst. Evol. Microbiol.">
        <title>The Global Catalogue of Microorganisms (GCM) 10K type strain sequencing project: providing services to taxonomists for standard genome sequencing and annotation.</title>
        <authorList>
            <consortium name="The Broad Institute Genomics Platform"/>
            <consortium name="The Broad Institute Genome Sequencing Center for Infectious Disease"/>
            <person name="Wu L."/>
            <person name="Ma J."/>
        </authorList>
    </citation>
    <scope>NUCLEOTIDE SEQUENCE [LARGE SCALE GENOMIC DNA]</scope>
    <source>
        <strain evidence="6">CCM 8749</strain>
    </source>
</reference>
<dbReference type="SUPFAM" id="SSF46785">
    <property type="entry name" value="Winged helix' DNA-binding domain"/>
    <property type="match status" value="1"/>
</dbReference>
<dbReference type="EMBL" id="JBHSQV010000029">
    <property type="protein sequence ID" value="MFC5985652.1"/>
    <property type="molecule type" value="Genomic_DNA"/>
</dbReference>
<evidence type="ECO:0000256" key="1">
    <source>
        <dbReference type="ARBA" id="ARBA00023015"/>
    </source>
</evidence>
<name>A0ABW1IKP4_9BACL</name>
<accession>A0ABW1IKP4</accession>
<dbReference type="Proteomes" id="UP001596250">
    <property type="component" value="Unassembled WGS sequence"/>
</dbReference>
<dbReference type="Gene3D" id="1.10.10.10">
    <property type="entry name" value="Winged helix-like DNA-binding domain superfamily/Winged helix DNA-binding domain"/>
    <property type="match status" value="1"/>
</dbReference>
<evidence type="ECO:0000259" key="4">
    <source>
        <dbReference type="PROSITE" id="PS50949"/>
    </source>
</evidence>
<dbReference type="PANTHER" id="PTHR30146:SF150">
    <property type="entry name" value="ARABINOSE METABOLISM TRANSCRIPTIONAL REPRESSOR"/>
    <property type="match status" value="1"/>
</dbReference>